<gene>
    <name evidence="1" type="ORF">FHR21_000182</name>
</gene>
<comment type="caution">
    <text evidence="1">The sequence shown here is derived from an EMBL/GenBank/DDBJ whole genome shotgun (WGS) entry which is preliminary data.</text>
</comment>
<reference evidence="1 2" key="1">
    <citation type="submission" date="2020-08" db="EMBL/GenBank/DDBJ databases">
        <title>Genomic Encyclopedia of Type Strains, Phase IV (KMG-IV): sequencing the most valuable type-strain genomes for metagenomic binning, comparative biology and taxonomic classification.</title>
        <authorList>
            <person name="Goeker M."/>
        </authorList>
    </citation>
    <scope>NUCLEOTIDE SEQUENCE [LARGE SCALE GENOMIC DNA]</scope>
    <source>
        <strain evidence="1 2">DSM 27163</strain>
    </source>
</reference>
<dbReference type="EMBL" id="JACIJH010000001">
    <property type="protein sequence ID" value="MBB5704857.1"/>
    <property type="molecule type" value="Genomic_DNA"/>
</dbReference>
<name>A0A7W9B2E1_9SPHN</name>
<evidence type="ECO:0000313" key="1">
    <source>
        <dbReference type="EMBL" id="MBB5704857.1"/>
    </source>
</evidence>
<accession>A0A7W9B2E1</accession>
<dbReference type="AlphaFoldDB" id="A0A7W9B2E1"/>
<proteinExistence type="predicted"/>
<keyword evidence="2" id="KW-1185">Reference proteome</keyword>
<protein>
    <submittedName>
        <fullName evidence="1">Uncharacterized protein</fullName>
    </submittedName>
</protein>
<dbReference type="Proteomes" id="UP000537161">
    <property type="component" value="Unassembled WGS sequence"/>
</dbReference>
<organism evidence="1 2">
    <name type="scientific">Sphingopyxis panaciterrulae</name>
    <dbReference type="NCBI Taxonomy" id="462372"/>
    <lineage>
        <taxon>Bacteria</taxon>
        <taxon>Pseudomonadati</taxon>
        <taxon>Pseudomonadota</taxon>
        <taxon>Alphaproteobacteria</taxon>
        <taxon>Sphingomonadales</taxon>
        <taxon>Sphingomonadaceae</taxon>
        <taxon>Sphingopyxis</taxon>
    </lineage>
</organism>
<evidence type="ECO:0000313" key="2">
    <source>
        <dbReference type="Proteomes" id="UP000537161"/>
    </source>
</evidence>
<sequence length="48" mass="5387">MFCPECGEVIGSGPLDARRARHAGGDSMTKVFGRWLRALVRRARLRET</sequence>